<evidence type="ECO:0000256" key="6">
    <source>
        <dbReference type="SAM" id="MobiDB-lite"/>
    </source>
</evidence>
<evidence type="ECO:0000313" key="8">
    <source>
        <dbReference type="EMBL" id="KAF5386252.1"/>
    </source>
</evidence>
<evidence type="ECO:0000256" key="2">
    <source>
        <dbReference type="ARBA" id="ARBA00004123"/>
    </source>
</evidence>
<feature type="region of interest" description="Disordered" evidence="6">
    <location>
        <begin position="1"/>
        <end position="111"/>
    </location>
</feature>
<evidence type="ECO:0000259" key="7">
    <source>
        <dbReference type="SMART" id="SM01082"/>
    </source>
</evidence>
<evidence type="ECO:0000313" key="9">
    <source>
        <dbReference type="Proteomes" id="UP000565441"/>
    </source>
</evidence>
<comment type="function">
    <text evidence="1">Forms a chaperone-bound H2A.Z-H2B complex that acts as a source for SWR1 complex-dependent H2A to H2A.Z histone replacement in chromatin.</text>
</comment>
<evidence type="ECO:0000256" key="4">
    <source>
        <dbReference type="ARBA" id="ARBA00023186"/>
    </source>
</evidence>
<feature type="compositionally biased region" description="Acidic residues" evidence="6">
    <location>
        <begin position="37"/>
        <end position="68"/>
    </location>
</feature>
<feature type="compositionally biased region" description="Acidic residues" evidence="6">
    <location>
        <begin position="102"/>
        <end position="111"/>
    </location>
</feature>
<dbReference type="Proteomes" id="UP000565441">
    <property type="component" value="Unassembled WGS sequence"/>
</dbReference>
<evidence type="ECO:0000256" key="3">
    <source>
        <dbReference type="ARBA" id="ARBA00008057"/>
    </source>
</evidence>
<comment type="similarity">
    <text evidence="3">Belongs to the CHZ1 family.</text>
</comment>
<gene>
    <name evidence="8" type="ORF">D9615_002633</name>
</gene>
<dbReference type="AlphaFoldDB" id="A0A8H5HN06"/>
<accession>A0A8H5HN06</accession>
<keyword evidence="5" id="KW-0539">Nucleus</keyword>
<reference evidence="8 9" key="1">
    <citation type="journal article" date="2020" name="ISME J.">
        <title>Uncovering the hidden diversity of litter-decomposition mechanisms in mushroom-forming fungi.</title>
        <authorList>
            <person name="Floudas D."/>
            <person name="Bentzer J."/>
            <person name="Ahren D."/>
            <person name="Johansson T."/>
            <person name="Persson P."/>
            <person name="Tunlid A."/>
        </authorList>
    </citation>
    <scope>NUCLEOTIDE SEQUENCE [LARGE SCALE GENOMIC DNA]</scope>
    <source>
        <strain evidence="8 9">CBS 661.87</strain>
    </source>
</reference>
<dbReference type="GO" id="GO:0005634">
    <property type="term" value="C:nucleus"/>
    <property type="evidence" value="ECO:0007669"/>
    <property type="project" value="UniProtKB-SubCell"/>
</dbReference>
<keyword evidence="4" id="KW-0143">Chaperone</keyword>
<evidence type="ECO:0000256" key="5">
    <source>
        <dbReference type="ARBA" id="ARBA00023242"/>
    </source>
</evidence>
<name>A0A8H5HN06_9AGAR</name>
<dbReference type="OrthoDB" id="3364766at2759"/>
<protein>
    <recommendedName>
        <fullName evidence="7">Histone chaperone domain-containing protein</fullName>
    </recommendedName>
</protein>
<dbReference type="SMART" id="SM01082">
    <property type="entry name" value="CHZ"/>
    <property type="match status" value="1"/>
</dbReference>
<keyword evidence="9" id="KW-1185">Reference proteome</keyword>
<feature type="domain" description="Histone chaperone" evidence="7">
    <location>
        <begin position="57"/>
        <end position="95"/>
    </location>
</feature>
<proteinExistence type="inferred from homology"/>
<organism evidence="8 9">
    <name type="scientific">Tricholomella constricta</name>
    <dbReference type="NCBI Taxonomy" id="117010"/>
    <lineage>
        <taxon>Eukaryota</taxon>
        <taxon>Fungi</taxon>
        <taxon>Dikarya</taxon>
        <taxon>Basidiomycota</taxon>
        <taxon>Agaricomycotina</taxon>
        <taxon>Agaricomycetes</taxon>
        <taxon>Agaricomycetidae</taxon>
        <taxon>Agaricales</taxon>
        <taxon>Tricholomatineae</taxon>
        <taxon>Lyophyllaceae</taxon>
        <taxon>Tricholomella</taxon>
    </lineage>
</organism>
<sequence>MSSSVTDPKATATEAGDNNVASPNSKGKGKAPAADTSMEEEEEEEDDDDDEEEEEEDEEAEETFEEIDPSAILSTGRRTRGVKVDYTSQEALQRAGLQGNEKDEDEDEDVEMKDYKFSSTYLRQASPSLDPNILPLPDSTFIYPHTPVPTNQILTFPDPASDMARQLKIPSKSRIAPLLLFPASVPSPTTYMPFLGLSNPAVLPSPTSLTPNAHGQGIPVPDPT</sequence>
<dbReference type="EMBL" id="JAACJP010000003">
    <property type="protein sequence ID" value="KAF5386252.1"/>
    <property type="molecule type" value="Genomic_DNA"/>
</dbReference>
<evidence type="ECO:0000256" key="1">
    <source>
        <dbReference type="ARBA" id="ARBA00002212"/>
    </source>
</evidence>
<comment type="caution">
    <text evidence="8">The sequence shown here is derived from an EMBL/GenBank/DDBJ whole genome shotgun (WGS) entry which is preliminary data.</text>
</comment>
<dbReference type="InterPro" id="IPR019098">
    <property type="entry name" value="Histone_chaperone_domain_CHZ"/>
</dbReference>
<feature type="region of interest" description="Disordered" evidence="6">
    <location>
        <begin position="202"/>
        <end position="224"/>
    </location>
</feature>
<comment type="subcellular location">
    <subcellularLocation>
        <location evidence="2">Nucleus</location>
    </subcellularLocation>
</comment>
<dbReference type="Pfam" id="PF09649">
    <property type="entry name" value="CHZ"/>
    <property type="match status" value="1"/>
</dbReference>